<organism evidence="15 16">
    <name type="scientific">Janthinobacterium fluminis</name>
    <dbReference type="NCBI Taxonomy" id="2987524"/>
    <lineage>
        <taxon>Bacteria</taxon>
        <taxon>Pseudomonadati</taxon>
        <taxon>Pseudomonadota</taxon>
        <taxon>Betaproteobacteria</taxon>
        <taxon>Burkholderiales</taxon>
        <taxon>Oxalobacteraceae</taxon>
        <taxon>Janthinobacterium</taxon>
    </lineage>
</organism>
<comment type="caution">
    <text evidence="15">The sequence shown here is derived from an EMBL/GenBank/DDBJ whole genome shotgun (WGS) entry which is preliminary data.</text>
</comment>
<keyword evidence="11 13" id="KW-1133">Transmembrane helix</keyword>
<dbReference type="SUPFAM" id="SSF47384">
    <property type="entry name" value="Homodimeric domain of signal transducing histidine kinase"/>
    <property type="match status" value="1"/>
</dbReference>
<evidence type="ECO:0000256" key="1">
    <source>
        <dbReference type="ARBA" id="ARBA00000085"/>
    </source>
</evidence>
<comment type="subcellular location">
    <subcellularLocation>
        <location evidence="2">Cell membrane</location>
        <topology evidence="2">Multi-pass membrane protein</topology>
    </subcellularLocation>
</comment>
<sequence>MTMNTGSKIAPRARQGAAPWSGRQSMAWGAVLAGFLLVVYLVYFWTERLAIDKLQAGGAQRLEVYVSSLENALEKYDFLPKTLELNKDVIRLLQTPDDPALVAAVNQYLEQMNAQAKSTAIYISDLNGITHAASNWRGKDSFIGDNVSFRPYAQDALRGTPGRFYGVGTTNLEPGYFFAHGIYQDGKMLGLATVKVNIESLEKRWVQGADKVMLADEHGVIFLTSVPAWKYRTLAPLAPEVGALLTQTRQYYSHKLEPIPFLSDRRLGNGARVITVRDQALPGAAAKTSSSVMTQLQLKSPRNWQFIYLSDLLQARSSAQAAAVFSCVVLGFFLLLFFYVRQRRQALAHKLRAKEQLQYAYDNLETMVAERTSELNAMTQSLSQEIAVRSQAEHKLHLTQNELFQAGKMAVLGQMSASITHELNQPLTALRTMSDNAVILLERGRLDDAKNNLATISQIAARMGAITGQLKVFARKSTTSLTSVSIPTAISNALFLVERRLQVENVHFAMHVCGDDVFALCESNRLEQVLVNLFANALDSMAGASRRALTVDVTRQDDKVLICVSDSGPGLSDEVRERLFEPFFTTKPQGVGLGLGLAISEQITRQFGGILRADNPPGGGARFTIELQIAQQEEKHV</sequence>
<evidence type="ECO:0000256" key="7">
    <source>
        <dbReference type="ARBA" id="ARBA00022692"/>
    </source>
</evidence>
<dbReference type="PANTHER" id="PTHR43065:SF46">
    <property type="entry name" value="C4-DICARBOXYLATE TRANSPORT SENSOR PROTEIN DCTB"/>
    <property type="match status" value="1"/>
</dbReference>
<evidence type="ECO:0000256" key="6">
    <source>
        <dbReference type="ARBA" id="ARBA00022679"/>
    </source>
</evidence>
<dbReference type="RefSeq" id="WP_273670769.1">
    <property type="nucleotide sequence ID" value="NZ_JAQQXR010000003.1"/>
</dbReference>
<dbReference type="CDD" id="cd00082">
    <property type="entry name" value="HisKA"/>
    <property type="match status" value="1"/>
</dbReference>
<keyword evidence="16" id="KW-1185">Reference proteome</keyword>
<keyword evidence="9" id="KW-0418">Kinase</keyword>
<dbReference type="SMART" id="SM00388">
    <property type="entry name" value="HisKA"/>
    <property type="match status" value="1"/>
</dbReference>
<evidence type="ECO:0000256" key="13">
    <source>
        <dbReference type="SAM" id="Phobius"/>
    </source>
</evidence>
<evidence type="ECO:0000256" key="10">
    <source>
        <dbReference type="ARBA" id="ARBA00022840"/>
    </source>
</evidence>
<evidence type="ECO:0000256" key="9">
    <source>
        <dbReference type="ARBA" id="ARBA00022777"/>
    </source>
</evidence>
<dbReference type="SUPFAM" id="SSF55874">
    <property type="entry name" value="ATPase domain of HSP90 chaperone/DNA topoisomerase II/histidine kinase"/>
    <property type="match status" value="1"/>
</dbReference>
<dbReference type="PRINTS" id="PR00344">
    <property type="entry name" value="BCTRLSENSOR"/>
</dbReference>
<keyword evidence="13" id="KW-0472">Membrane</keyword>
<comment type="catalytic activity">
    <reaction evidence="1">
        <text>ATP + protein L-histidine = ADP + protein N-phospho-L-histidine.</text>
        <dbReference type="EC" id="2.7.13.3"/>
    </reaction>
</comment>
<dbReference type="PANTHER" id="PTHR43065">
    <property type="entry name" value="SENSOR HISTIDINE KINASE"/>
    <property type="match status" value="1"/>
</dbReference>
<dbReference type="InterPro" id="IPR029151">
    <property type="entry name" value="Sensor-like_sf"/>
</dbReference>
<feature type="transmembrane region" description="Helical" evidence="13">
    <location>
        <begin position="321"/>
        <end position="340"/>
    </location>
</feature>
<dbReference type="SMART" id="SM00387">
    <property type="entry name" value="HATPase_c"/>
    <property type="match status" value="1"/>
</dbReference>
<feature type="transmembrane region" description="Helical" evidence="13">
    <location>
        <begin position="26"/>
        <end position="45"/>
    </location>
</feature>
<keyword evidence="5" id="KW-0597">Phosphoprotein</keyword>
<evidence type="ECO:0000259" key="14">
    <source>
        <dbReference type="PROSITE" id="PS50109"/>
    </source>
</evidence>
<feature type="domain" description="Histidine kinase" evidence="14">
    <location>
        <begin position="418"/>
        <end position="631"/>
    </location>
</feature>
<dbReference type="EC" id="2.7.13.3" evidence="3"/>
<dbReference type="InterPro" id="IPR004358">
    <property type="entry name" value="Sig_transdc_His_kin-like_C"/>
</dbReference>
<dbReference type="EMBL" id="JAQQXR010000003">
    <property type="protein sequence ID" value="MDC8758097.1"/>
    <property type="molecule type" value="Genomic_DNA"/>
</dbReference>
<evidence type="ECO:0000256" key="2">
    <source>
        <dbReference type="ARBA" id="ARBA00004651"/>
    </source>
</evidence>
<dbReference type="Pfam" id="PF00512">
    <property type="entry name" value="HisKA"/>
    <property type="match status" value="1"/>
</dbReference>
<evidence type="ECO:0000256" key="12">
    <source>
        <dbReference type="ARBA" id="ARBA00023012"/>
    </source>
</evidence>
<keyword evidence="8" id="KW-0547">Nucleotide-binding</keyword>
<protein>
    <recommendedName>
        <fullName evidence="3">histidine kinase</fullName>
        <ecNumber evidence="3">2.7.13.3</ecNumber>
    </recommendedName>
</protein>
<dbReference type="InterPro" id="IPR005467">
    <property type="entry name" value="His_kinase_dom"/>
</dbReference>
<evidence type="ECO:0000256" key="5">
    <source>
        <dbReference type="ARBA" id="ARBA00022553"/>
    </source>
</evidence>
<evidence type="ECO:0000256" key="8">
    <source>
        <dbReference type="ARBA" id="ARBA00022741"/>
    </source>
</evidence>
<name>A0ABT5K2W8_9BURK</name>
<evidence type="ECO:0000313" key="16">
    <source>
        <dbReference type="Proteomes" id="UP001221208"/>
    </source>
</evidence>
<reference evidence="15 16" key="1">
    <citation type="submission" date="2022-10" db="EMBL/GenBank/DDBJ databases">
        <title>Janthinobacterium sp. hw3 Genome sequencing.</title>
        <authorList>
            <person name="Park S."/>
        </authorList>
    </citation>
    <scope>NUCLEOTIDE SEQUENCE [LARGE SCALE GENOMIC DNA]</scope>
    <source>
        <strain evidence="16">hw3</strain>
    </source>
</reference>
<dbReference type="InterPro" id="IPR003594">
    <property type="entry name" value="HATPase_dom"/>
</dbReference>
<dbReference type="Gene3D" id="3.30.450.20">
    <property type="entry name" value="PAS domain"/>
    <property type="match status" value="2"/>
</dbReference>
<evidence type="ECO:0000256" key="3">
    <source>
        <dbReference type="ARBA" id="ARBA00012438"/>
    </source>
</evidence>
<dbReference type="InterPro" id="IPR036097">
    <property type="entry name" value="HisK_dim/P_sf"/>
</dbReference>
<evidence type="ECO:0000313" key="15">
    <source>
        <dbReference type="EMBL" id="MDC8758097.1"/>
    </source>
</evidence>
<dbReference type="InterPro" id="IPR017055">
    <property type="entry name" value="Sig_transdc_His_kinase_DctB"/>
</dbReference>
<keyword evidence="10 15" id="KW-0067">ATP-binding</keyword>
<keyword evidence="7 13" id="KW-0812">Transmembrane</keyword>
<evidence type="ECO:0000256" key="11">
    <source>
        <dbReference type="ARBA" id="ARBA00022989"/>
    </source>
</evidence>
<keyword evidence="12" id="KW-0902">Two-component regulatory system</keyword>
<dbReference type="PROSITE" id="PS50109">
    <property type="entry name" value="HIS_KIN"/>
    <property type="match status" value="1"/>
</dbReference>
<gene>
    <name evidence="15" type="ORF">OIK44_10900</name>
</gene>
<dbReference type="Gene3D" id="3.30.565.10">
    <property type="entry name" value="Histidine kinase-like ATPase, C-terminal domain"/>
    <property type="match status" value="1"/>
</dbReference>
<accession>A0ABT5K2W8</accession>
<dbReference type="Pfam" id="PF02518">
    <property type="entry name" value="HATPase_c"/>
    <property type="match status" value="1"/>
</dbReference>
<dbReference type="Proteomes" id="UP001221208">
    <property type="component" value="Unassembled WGS sequence"/>
</dbReference>
<keyword evidence="6" id="KW-0808">Transferase</keyword>
<keyword evidence="4" id="KW-1003">Cell membrane</keyword>
<dbReference type="SUPFAM" id="SSF103190">
    <property type="entry name" value="Sensory domain-like"/>
    <property type="match status" value="1"/>
</dbReference>
<proteinExistence type="predicted"/>
<dbReference type="Gene3D" id="1.10.287.130">
    <property type="match status" value="1"/>
</dbReference>
<dbReference type="InterPro" id="IPR003661">
    <property type="entry name" value="HisK_dim/P_dom"/>
</dbReference>
<dbReference type="InterPro" id="IPR036890">
    <property type="entry name" value="HATPase_C_sf"/>
</dbReference>
<dbReference type="GO" id="GO:0005524">
    <property type="term" value="F:ATP binding"/>
    <property type="evidence" value="ECO:0007669"/>
    <property type="project" value="UniProtKB-KW"/>
</dbReference>
<evidence type="ECO:0000256" key="4">
    <source>
        <dbReference type="ARBA" id="ARBA00022475"/>
    </source>
</evidence>
<dbReference type="PIRSF" id="PIRSF036431">
    <property type="entry name" value="STHK_DctB"/>
    <property type="match status" value="1"/>
</dbReference>